<evidence type="ECO:0000256" key="6">
    <source>
        <dbReference type="ARBA" id="ARBA00022824"/>
    </source>
</evidence>
<dbReference type="PROSITE" id="PS00375">
    <property type="entry name" value="UDPGT"/>
    <property type="match status" value="1"/>
</dbReference>
<dbReference type="EC" id="2.4.1.17" evidence="12"/>
<evidence type="ECO:0000313" key="13">
    <source>
        <dbReference type="EMBL" id="VVC32755.1"/>
    </source>
</evidence>
<keyword evidence="9" id="KW-0325">Glycoprotein</keyword>
<comment type="similarity">
    <text evidence="2 11">Belongs to the UDP-glycosyltransferase family.</text>
</comment>
<evidence type="ECO:0000256" key="5">
    <source>
        <dbReference type="ARBA" id="ARBA00022692"/>
    </source>
</evidence>
<keyword evidence="5 12" id="KW-0812">Transmembrane</keyword>
<evidence type="ECO:0000256" key="4">
    <source>
        <dbReference type="ARBA" id="ARBA00022679"/>
    </source>
</evidence>
<keyword evidence="7 12" id="KW-1133">Transmembrane helix</keyword>
<keyword evidence="8 12" id="KW-0472">Membrane</keyword>
<accession>A0A5E4MTN1</accession>
<evidence type="ECO:0000256" key="9">
    <source>
        <dbReference type="ARBA" id="ARBA00023180"/>
    </source>
</evidence>
<dbReference type="CDD" id="cd03784">
    <property type="entry name" value="GT1_Gtf-like"/>
    <property type="match status" value="1"/>
</dbReference>
<evidence type="ECO:0000256" key="2">
    <source>
        <dbReference type="ARBA" id="ARBA00009995"/>
    </source>
</evidence>
<name>A0A5E4MTN1_9HEMI</name>
<dbReference type="InterPro" id="IPR002213">
    <property type="entry name" value="UDP_glucos_trans"/>
</dbReference>
<keyword evidence="3 11" id="KW-0328">Glycosyltransferase</keyword>
<dbReference type="GO" id="GO:0015020">
    <property type="term" value="F:glucuronosyltransferase activity"/>
    <property type="evidence" value="ECO:0007669"/>
    <property type="project" value="UniProtKB-EC"/>
</dbReference>
<comment type="catalytic activity">
    <reaction evidence="12">
        <text>glucuronate acceptor + UDP-alpha-D-glucuronate = acceptor beta-D-glucuronoside + UDP + H(+)</text>
        <dbReference type="Rhea" id="RHEA:21032"/>
        <dbReference type="ChEBI" id="CHEBI:15378"/>
        <dbReference type="ChEBI" id="CHEBI:58052"/>
        <dbReference type="ChEBI" id="CHEBI:58223"/>
        <dbReference type="ChEBI" id="CHEBI:132367"/>
        <dbReference type="ChEBI" id="CHEBI:132368"/>
        <dbReference type="EC" id="2.4.1.17"/>
    </reaction>
</comment>
<evidence type="ECO:0000256" key="11">
    <source>
        <dbReference type="RuleBase" id="RU003718"/>
    </source>
</evidence>
<dbReference type="PANTHER" id="PTHR48043">
    <property type="entry name" value="EG:EG0003.4 PROTEIN-RELATED"/>
    <property type="match status" value="1"/>
</dbReference>
<dbReference type="OrthoDB" id="5835829at2759"/>
<evidence type="ECO:0000256" key="8">
    <source>
        <dbReference type="ARBA" id="ARBA00023136"/>
    </source>
</evidence>
<dbReference type="Pfam" id="PF00201">
    <property type="entry name" value="UDPGT"/>
    <property type="match status" value="1"/>
</dbReference>
<dbReference type="Gene3D" id="3.40.50.2000">
    <property type="entry name" value="Glycogen Phosphorylase B"/>
    <property type="match status" value="1"/>
</dbReference>
<dbReference type="PANTHER" id="PTHR48043:SF159">
    <property type="entry name" value="EG:EG0003.4 PROTEIN-RELATED"/>
    <property type="match status" value="1"/>
</dbReference>
<keyword evidence="4 11" id="KW-0808">Transferase</keyword>
<dbReference type="InterPro" id="IPR050271">
    <property type="entry name" value="UDP-glycosyltransferase"/>
</dbReference>
<proteinExistence type="inferred from homology"/>
<keyword evidence="6" id="KW-0256">Endoplasmic reticulum</keyword>
<feature type="transmembrane region" description="Helical" evidence="12">
    <location>
        <begin position="474"/>
        <end position="494"/>
    </location>
</feature>
<evidence type="ECO:0000256" key="10">
    <source>
        <dbReference type="ARBA" id="ARBA00046288"/>
    </source>
</evidence>
<evidence type="ECO:0000256" key="3">
    <source>
        <dbReference type="ARBA" id="ARBA00022676"/>
    </source>
</evidence>
<evidence type="ECO:0000313" key="14">
    <source>
        <dbReference type="Proteomes" id="UP000325440"/>
    </source>
</evidence>
<comment type="subcellular location">
    <subcellularLocation>
        <location evidence="10">Endomembrane system</location>
        <topology evidence="10">Single-pass type I membrane protein</topology>
    </subcellularLocation>
    <subcellularLocation>
        <location evidence="1">Endoplasmic reticulum</location>
    </subcellularLocation>
    <subcellularLocation>
        <location evidence="12">Membrane</location>
        <topology evidence="12">Single-pass membrane protein</topology>
    </subcellularLocation>
</comment>
<evidence type="ECO:0000256" key="7">
    <source>
        <dbReference type="ARBA" id="ARBA00022989"/>
    </source>
</evidence>
<sequence>MIGLSYYAGVFCVLSILQTHSYEILVIFPTTAQSHYRVIQPLIHGLLDRGHKVTSITNFPDVNARANLSYINITGLKPHSKFSTNENGLMKSISRVIHNVNTYANVLNYPPVANLLKYGKKFDLVITEFFTTTPMFAPIATVVEAPIIGVCPMITFPWLNDVMGIETKMSYMPNIFNKFTDCMSFHQRLINFFTLLFQNSILNWFYTSKINEVNKHYFGIQTESLIESMANISMIMTNNYPSMFMSLPKVPGIIEVGGIHVEAEKPLSKDLEDFINNAEYGVILFSLGSVVSESSLGIDKINNIFETFSKLKQRVIMKLDVKSYKSQFSNVKIVKWFPQRDLLAHPKVLLFISHAGIMSVIETIHCGKPMVAIPIFGDQPLNANLLVKKQIAVIVDYKNLKGDQFFNAINTALTEEYRINAIKLQQLYNDRPQTPLETAIYWTEYVIRNKNESKGLLKSSLIHLNSYETCLIDVFAVCVLPIIIAIGIILWTIAHLKNN</sequence>
<evidence type="ECO:0000256" key="12">
    <source>
        <dbReference type="RuleBase" id="RU362059"/>
    </source>
</evidence>
<organism evidence="13 14">
    <name type="scientific">Cinara cedri</name>
    <dbReference type="NCBI Taxonomy" id="506608"/>
    <lineage>
        <taxon>Eukaryota</taxon>
        <taxon>Metazoa</taxon>
        <taxon>Ecdysozoa</taxon>
        <taxon>Arthropoda</taxon>
        <taxon>Hexapoda</taxon>
        <taxon>Insecta</taxon>
        <taxon>Pterygota</taxon>
        <taxon>Neoptera</taxon>
        <taxon>Paraneoptera</taxon>
        <taxon>Hemiptera</taxon>
        <taxon>Sternorrhyncha</taxon>
        <taxon>Aphidomorpha</taxon>
        <taxon>Aphidoidea</taxon>
        <taxon>Aphididae</taxon>
        <taxon>Lachninae</taxon>
        <taxon>Cinara</taxon>
    </lineage>
</organism>
<dbReference type="GO" id="GO:0016020">
    <property type="term" value="C:membrane"/>
    <property type="evidence" value="ECO:0007669"/>
    <property type="project" value="UniProtKB-SubCell"/>
</dbReference>
<protein>
    <recommendedName>
        <fullName evidence="12">UDP-glucuronosyltransferase</fullName>
        <ecNumber evidence="12">2.4.1.17</ecNumber>
    </recommendedName>
</protein>
<dbReference type="FunFam" id="3.40.50.2000:FF:000050">
    <property type="entry name" value="UDP-glucuronosyltransferase"/>
    <property type="match status" value="1"/>
</dbReference>
<dbReference type="Proteomes" id="UP000325440">
    <property type="component" value="Unassembled WGS sequence"/>
</dbReference>
<dbReference type="SUPFAM" id="SSF53756">
    <property type="entry name" value="UDP-Glycosyltransferase/glycogen phosphorylase"/>
    <property type="match status" value="1"/>
</dbReference>
<evidence type="ECO:0000256" key="1">
    <source>
        <dbReference type="ARBA" id="ARBA00004240"/>
    </source>
</evidence>
<dbReference type="InterPro" id="IPR035595">
    <property type="entry name" value="UDP_glycos_trans_CS"/>
</dbReference>
<dbReference type="GO" id="GO:0005783">
    <property type="term" value="C:endoplasmic reticulum"/>
    <property type="evidence" value="ECO:0007669"/>
    <property type="project" value="UniProtKB-SubCell"/>
</dbReference>
<dbReference type="AlphaFoldDB" id="A0A5E4MTN1"/>
<dbReference type="EMBL" id="CABPRJ010000959">
    <property type="protein sequence ID" value="VVC32755.1"/>
    <property type="molecule type" value="Genomic_DNA"/>
</dbReference>
<keyword evidence="14" id="KW-1185">Reference proteome</keyword>
<reference evidence="13 14" key="1">
    <citation type="submission" date="2019-08" db="EMBL/GenBank/DDBJ databases">
        <authorList>
            <person name="Alioto T."/>
            <person name="Alioto T."/>
            <person name="Gomez Garrido J."/>
        </authorList>
    </citation>
    <scope>NUCLEOTIDE SEQUENCE [LARGE SCALE GENOMIC DNA]</scope>
</reference>
<gene>
    <name evidence="13" type="ORF">CINCED_3A004990</name>
</gene>